<dbReference type="STRING" id="1817832.A3J48_04355"/>
<keyword evidence="7" id="KW-0460">Magnesium</keyword>
<comment type="similarity">
    <text evidence="2">Belongs to the glucose-1-phosphate thymidylyltransferase family.</text>
</comment>
<comment type="caution">
    <text evidence="10">The sequence shown here is derived from an EMBL/GenBank/DDBJ whole genome shotgun (WGS) entry which is preliminary data.</text>
</comment>
<comment type="catalytic activity">
    <reaction evidence="8">
        <text>dTTP + alpha-D-glucose 1-phosphate + H(+) = dTDP-alpha-D-glucose + diphosphate</text>
        <dbReference type="Rhea" id="RHEA:15225"/>
        <dbReference type="ChEBI" id="CHEBI:15378"/>
        <dbReference type="ChEBI" id="CHEBI:33019"/>
        <dbReference type="ChEBI" id="CHEBI:37568"/>
        <dbReference type="ChEBI" id="CHEBI:57477"/>
        <dbReference type="ChEBI" id="CHEBI:58601"/>
        <dbReference type="EC" id="2.7.7.24"/>
    </reaction>
</comment>
<dbReference type="AlphaFoldDB" id="A0A1F5P4C1"/>
<reference evidence="10 11" key="1">
    <citation type="journal article" date="2016" name="Nat. Commun.">
        <title>Thousands of microbial genomes shed light on interconnected biogeochemical processes in an aquifer system.</title>
        <authorList>
            <person name="Anantharaman K."/>
            <person name="Brown C.T."/>
            <person name="Hug L.A."/>
            <person name="Sharon I."/>
            <person name="Castelle C.J."/>
            <person name="Probst A.J."/>
            <person name="Thomas B.C."/>
            <person name="Singh A."/>
            <person name="Wilkins M.J."/>
            <person name="Karaoz U."/>
            <person name="Brodie E.L."/>
            <person name="Williams K.H."/>
            <person name="Hubbard S.S."/>
            <person name="Banfield J.F."/>
        </authorList>
    </citation>
    <scope>NUCLEOTIDE SEQUENCE [LARGE SCALE GENOMIC DNA]</scope>
</reference>
<comment type="cofactor">
    <cofactor evidence="1">
        <name>Mg(2+)</name>
        <dbReference type="ChEBI" id="CHEBI:18420"/>
    </cofactor>
</comment>
<dbReference type="InterPro" id="IPR005835">
    <property type="entry name" value="NTP_transferase_dom"/>
</dbReference>
<accession>A0A1F5P4C1</accession>
<dbReference type="PANTHER" id="PTHR43532:SF1">
    <property type="entry name" value="GLUCOSE-1-PHOSPHATE THYMIDYLYLTRANSFERASE 1"/>
    <property type="match status" value="1"/>
</dbReference>
<sequence>MPENSKKFDNVKGVILAGGNATRLRPLTWVTNKHLLPIYDRPMIYYPLQSLQKAGVRDALISTNPHHAGDFINLLSTGEEFDMRLQYTIQKEPKGMAQVVGMAESFAEGSSVLVLAGDNLFDFDLKPAIERFKAQGSGARIFAMHHDHPEHYGVVEIAEDGKVISVEEKPKQPKSNYIVVGIYLFDSDAFDFVKNLKPSDRGELEITSGLIECYRQRGDLYCEVLDKDDWWIDAGTSYEELFAANEAARKRVLGQNKK</sequence>
<dbReference type="GO" id="GO:0046872">
    <property type="term" value="F:metal ion binding"/>
    <property type="evidence" value="ECO:0007669"/>
    <property type="project" value="UniProtKB-KW"/>
</dbReference>
<name>A0A1F5P4C1_9BACT</name>
<evidence type="ECO:0000256" key="1">
    <source>
        <dbReference type="ARBA" id="ARBA00001946"/>
    </source>
</evidence>
<evidence type="ECO:0000256" key="2">
    <source>
        <dbReference type="ARBA" id="ARBA00010480"/>
    </source>
</evidence>
<evidence type="ECO:0000259" key="9">
    <source>
        <dbReference type="Pfam" id="PF00483"/>
    </source>
</evidence>
<dbReference type="Gene3D" id="3.90.550.10">
    <property type="entry name" value="Spore Coat Polysaccharide Biosynthesis Protein SpsA, Chain A"/>
    <property type="match status" value="1"/>
</dbReference>
<evidence type="ECO:0000256" key="3">
    <source>
        <dbReference type="ARBA" id="ARBA00012461"/>
    </source>
</evidence>
<organism evidence="10 11">
    <name type="scientific">Candidatus Doudnabacteria bacterium RIFCSPHIGHO2_02_FULL_46_11</name>
    <dbReference type="NCBI Taxonomy" id="1817832"/>
    <lineage>
        <taxon>Bacteria</taxon>
        <taxon>Candidatus Doudnaibacteriota</taxon>
    </lineage>
</organism>
<dbReference type="InterPro" id="IPR005907">
    <property type="entry name" value="G1P_thy_trans_s"/>
</dbReference>
<feature type="domain" description="Nucleotidyl transferase" evidence="9">
    <location>
        <begin position="12"/>
        <end position="248"/>
    </location>
</feature>
<evidence type="ECO:0000256" key="7">
    <source>
        <dbReference type="ARBA" id="ARBA00022842"/>
    </source>
</evidence>
<protein>
    <recommendedName>
        <fullName evidence="3">glucose-1-phosphate thymidylyltransferase</fullName>
        <ecNumber evidence="3">2.7.7.24</ecNumber>
    </recommendedName>
</protein>
<evidence type="ECO:0000256" key="4">
    <source>
        <dbReference type="ARBA" id="ARBA00022679"/>
    </source>
</evidence>
<keyword evidence="6" id="KW-0479">Metal-binding</keyword>
<proteinExistence type="inferred from homology"/>
<gene>
    <name evidence="10" type="ORF">A3J48_04355</name>
</gene>
<dbReference type="Pfam" id="PF00483">
    <property type="entry name" value="NTP_transferase"/>
    <property type="match status" value="1"/>
</dbReference>
<dbReference type="Proteomes" id="UP000176786">
    <property type="component" value="Unassembled WGS sequence"/>
</dbReference>
<evidence type="ECO:0000313" key="10">
    <source>
        <dbReference type="EMBL" id="OGE84761.1"/>
    </source>
</evidence>
<evidence type="ECO:0000313" key="11">
    <source>
        <dbReference type="Proteomes" id="UP000176786"/>
    </source>
</evidence>
<dbReference type="GO" id="GO:0008879">
    <property type="term" value="F:glucose-1-phosphate thymidylyltransferase activity"/>
    <property type="evidence" value="ECO:0007669"/>
    <property type="project" value="UniProtKB-EC"/>
</dbReference>
<evidence type="ECO:0000256" key="6">
    <source>
        <dbReference type="ARBA" id="ARBA00022723"/>
    </source>
</evidence>
<dbReference type="SUPFAM" id="SSF53448">
    <property type="entry name" value="Nucleotide-diphospho-sugar transferases"/>
    <property type="match status" value="1"/>
</dbReference>
<keyword evidence="5" id="KW-0548">Nucleotidyltransferase</keyword>
<dbReference type="PANTHER" id="PTHR43532">
    <property type="entry name" value="GLUCOSE-1-PHOSPHATE THYMIDYLYLTRANSFERASE"/>
    <property type="match status" value="1"/>
</dbReference>
<evidence type="ECO:0000256" key="8">
    <source>
        <dbReference type="ARBA" id="ARBA00049336"/>
    </source>
</evidence>
<dbReference type="InterPro" id="IPR029044">
    <property type="entry name" value="Nucleotide-diphossugar_trans"/>
</dbReference>
<dbReference type="EMBL" id="MFES01000036">
    <property type="protein sequence ID" value="OGE84761.1"/>
    <property type="molecule type" value="Genomic_DNA"/>
</dbReference>
<keyword evidence="4" id="KW-0808">Transferase</keyword>
<evidence type="ECO:0000256" key="5">
    <source>
        <dbReference type="ARBA" id="ARBA00022695"/>
    </source>
</evidence>
<dbReference type="EC" id="2.7.7.24" evidence="3"/>